<feature type="domain" description="HTH myb-type" evidence="9">
    <location>
        <begin position="62"/>
        <end position="116"/>
    </location>
</feature>
<dbReference type="InterPro" id="IPR009057">
    <property type="entry name" value="Homeodomain-like_sf"/>
</dbReference>
<dbReference type="PROSITE" id="PS51294">
    <property type="entry name" value="HTH_MYB"/>
    <property type="match status" value="2"/>
</dbReference>
<proteinExistence type="evidence at transcript level"/>
<dbReference type="SMART" id="SM00717">
    <property type="entry name" value="SANT"/>
    <property type="match status" value="2"/>
</dbReference>
<evidence type="ECO:0000256" key="7">
    <source>
        <dbReference type="SAM" id="MobiDB-lite"/>
    </source>
</evidence>
<evidence type="ECO:0000259" key="8">
    <source>
        <dbReference type="PROSITE" id="PS50090"/>
    </source>
</evidence>
<evidence type="ECO:0000313" key="10">
    <source>
        <dbReference type="EMBL" id="ASR18116.1"/>
    </source>
</evidence>
<keyword evidence="5" id="KW-0804">Transcription</keyword>
<dbReference type="CDD" id="cd00167">
    <property type="entry name" value="SANT"/>
    <property type="match status" value="2"/>
</dbReference>
<comment type="subcellular location">
    <subcellularLocation>
        <location evidence="1">Nucleus</location>
    </subcellularLocation>
</comment>
<gene>
    <name evidence="10" type="primary">R2R3MYB31</name>
</gene>
<dbReference type="PANTHER" id="PTHR47994">
    <property type="entry name" value="F14D16.11-RELATED"/>
    <property type="match status" value="1"/>
</dbReference>
<dbReference type="PANTHER" id="PTHR47994:SF5">
    <property type="entry name" value="F14D16.11-RELATED"/>
    <property type="match status" value="1"/>
</dbReference>
<feature type="domain" description="Myb-like" evidence="8">
    <location>
        <begin position="62"/>
        <end position="112"/>
    </location>
</feature>
<organism evidence="10">
    <name type="scientific">Ginkgo biloba</name>
    <name type="common">Ginkgo</name>
    <name type="synonym">Maidenhair tree</name>
    <dbReference type="NCBI Taxonomy" id="3311"/>
    <lineage>
        <taxon>Eukaryota</taxon>
        <taxon>Viridiplantae</taxon>
        <taxon>Streptophyta</taxon>
        <taxon>Embryophyta</taxon>
        <taxon>Tracheophyta</taxon>
        <taxon>Spermatophyta</taxon>
        <taxon>Ginkgoidae</taxon>
        <taxon>Ginkgoales</taxon>
        <taxon>Ginkgoaceae</taxon>
        <taxon>Ginkgo</taxon>
    </lineage>
</organism>
<evidence type="ECO:0000256" key="2">
    <source>
        <dbReference type="ARBA" id="ARBA00022737"/>
    </source>
</evidence>
<feature type="region of interest" description="Disordered" evidence="7">
    <location>
        <begin position="131"/>
        <end position="173"/>
    </location>
</feature>
<dbReference type="AlphaFoldDB" id="A0A222UB34"/>
<evidence type="ECO:0000256" key="4">
    <source>
        <dbReference type="ARBA" id="ARBA00023125"/>
    </source>
</evidence>
<keyword evidence="6" id="KW-0539">Nucleus</keyword>
<dbReference type="GO" id="GO:0005634">
    <property type="term" value="C:nucleus"/>
    <property type="evidence" value="ECO:0007669"/>
    <property type="project" value="UniProtKB-SubCell"/>
</dbReference>
<feature type="domain" description="Myb-like" evidence="8">
    <location>
        <begin position="9"/>
        <end position="61"/>
    </location>
</feature>
<dbReference type="SUPFAM" id="SSF46689">
    <property type="entry name" value="Homeodomain-like"/>
    <property type="match status" value="1"/>
</dbReference>
<dbReference type="Pfam" id="PF00249">
    <property type="entry name" value="Myb_DNA-binding"/>
    <property type="match status" value="2"/>
</dbReference>
<sequence length="456" mass="49941">MGRTPCCLKVGLNRGPWTPEEDLRLTSYIETHGEGGWRTLPKKAGLLRCGKSCRLRWMNYLRPDVKRGHILPDEEDLILRLHRLLGNRWSLIAGRMPGRTDNEIKNYWNTHLSKKLISQGIDPRTHKPLSEYQNICESPGDSAETSQKSSSQQEVVHGQQENAKPQDENLPEGTEFATGREFATDKEEVTGTSVTVCSGPQPVSPAAINFSEGDISLKPSTPLKSCTKAVDTPCVFPENSSTFFPMAIVDSDGGSKQVSFALNNLPLMTTSFESSVGAVGHDCPPFFMKKTIPSSVDITSALRGSGSQSKPFFNIGPYDPTTHASLVCRNTSFEKIRFPQAALSLEMDLHGQHFDSMGHPSMTDEVYKSINNQGAACSYTYPITPGNSVGAAAYGDCGSDIFSSFLESIVNEELPPEPSAHSISPNIQLRPDTEATGLTYDLWSIFSPSSQYHPSD</sequence>
<accession>A0A222UB34</accession>
<evidence type="ECO:0000259" key="9">
    <source>
        <dbReference type="PROSITE" id="PS51294"/>
    </source>
</evidence>
<name>A0A222UB34_GINBI</name>
<dbReference type="InterPro" id="IPR017930">
    <property type="entry name" value="Myb_dom"/>
</dbReference>
<evidence type="ECO:0000256" key="5">
    <source>
        <dbReference type="ARBA" id="ARBA00023163"/>
    </source>
</evidence>
<evidence type="ECO:0000256" key="3">
    <source>
        <dbReference type="ARBA" id="ARBA00023015"/>
    </source>
</evidence>
<keyword evidence="2" id="KW-0677">Repeat</keyword>
<keyword evidence="4" id="KW-0238">DNA-binding</keyword>
<feature type="compositionally biased region" description="Polar residues" evidence="7">
    <location>
        <begin position="143"/>
        <end position="163"/>
    </location>
</feature>
<evidence type="ECO:0000256" key="6">
    <source>
        <dbReference type="ARBA" id="ARBA00023242"/>
    </source>
</evidence>
<feature type="domain" description="HTH myb-type" evidence="9">
    <location>
        <begin position="9"/>
        <end position="61"/>
    </location>
</feature>
<reference evidence="10" key="1">
    <citation type="journal article" date="2017" name="Physiol. Mol. Biol. Plants">
        <title>Identification and expression analysis under abiotic stress of the R2R3-MYB genes in Ginkgo biloba L.</title>
        <authorList>
            <person name="Liu X."/>
            <person name="Yu W."/>
            <person name="Zhang X."/>
            <person name="Wang G."/>
            <person name="Cao F."/>
            <person name="Cheng H."/>
        </authorList>
    </citation>
    <scope>NUCLEOTIDE SEQUENCE</scope>
</reference>
<dbReference type="InterPro" id="IPR001005">
    <property type="entry name" value="SANT/Myb"/>
</dbReference>
<dbReference type="InterPro" id="IPR015495">
    <property type="entry name" value="Myb_TF_plants"/>
</dbReference>
<dbReference type="PROSITE" id="PS50090">
    <property type="entry name" value="MYB_LIKE"/>
    <property type="match status" value="2"/>
</dbReference>
<dbReference type="EMBL" id="KY703742">
    <property type="protein sequence ID" value="ASR18116.1"/>
    <property type="molecule type" value="mRNA"/>
</dbReference>
<dbReference type="GO" id="GO:0003677">
    <property type="term" value="F:DNA binding"/>
    <property type="evidence" value="ECO:0007669"/>
    <property type="project" value="UniProtKB-KW"/>
</dbReference>
<evidence type="ECO:0000256" key="1">
    <source>
        <dbReference type="ARBA" id="ARBA00004123"/>
    </source>
</evidence>
<dbReference type="Gene3D" id="1.10.10.60">
    <property type="entry name" value="Homeodomain-like"/>
    <property type="match status" value="2"/>
</dbReference>
<dbReference type="FunFam" id="1.10.10.60:FF:000121">
    <property type="entry name" value="Myb transcription factor"/>
    <property type="match status" value="1"/>
</dbReference>
<protein>
    <submittedName>
        <fullName evidence="10">R2R3MYB31</fullName>
    </submittedName>
</protein>
<dbReference type="FunFam" id="1.10.10.60:FF:000254">
    <property type="entry name" value="transcription repressor MYB5-like"/>
    <property type="match status" value="1"/>
</dbReference>
<dbReference type="SMR" id="A0A222UB34"/>
<keyword evidence="3" id="KW-0805">Transcription regulation</keyword>